<dbReference type="Gene3D" id="2.10.25.10">
    <property type="entry name" value="Laminin"/>
    <property type="match status" value="2"/>
</dbReference>
<dbReference type="Gene3D" id="2.10.70.10">
    <property type="entry name" value="Complement Module, domain 1"/>
    <property type="match status" value="3"/>
</dbReference>
<keyword evidence="11 13" id="KW-1015">Disulfide bond</keyword>
<feature type="signal peptide" evidence="15">
    <location>
        <begin position="1"/>
        <end position="19"/>
    </location>
</feature>
<evidence type="ECO:0000256" key="1">
    <source>
        <dbReference type="ARBA" id="ARBA00004613"/>
    </source>
</evidence>
<feature type="domain" description="CUB" evidence="16">
    <location>
        <begin position="7"/>
        <end position="129"/>
    </location>
</feature>
<dbReference type="FunFam" id="2.10.70.10:FF:000016">
    <property type="entry name" value="Mannan-binding lectin serine protease 1"/>
    <property type="match status" value="1"/>
</dbReference>
<dbReference type="InterPro" id="IPR035914">
    <property type="entry name" value="Sperma_CUB_dom_sf"/>
</dbReference>
<evidence type="ECO:0000259" key="17">
    <source>
        <dbReference type="PROSITE" id="PS50240"/>
    </source>
</evidence>
<name>A0A9Q1FBS6_SYNKA</name>
<comment type="subcellular location">
    <subcellularLocation>
        <location evidence="1">Secreted</location>
    </subcellularLocation>
</comment>
<keyword evidence="7 15" id="KW-0732">Signal</keyword>
<keyword evidence="3" id="KW-0245">EGF-like domain</keyword>
<dbReference type="SUPFAM" id="SSF50494">
    <property type="entry name" value="Trypsin-like serine proteases"/>
    <property type="match status" value="2"/>
</dbReference>
<evidence type="ECO:0000256" key="11">
    <source>
        <dbReference type="ARBA" id="ARBA00023157"/>
    </source>
</evidence>
<dbReference type="PROSITE" id="PS00135">
    <property type="entry name" value="TRYPSIN_SER"/>
    <property type="match status" value="1"/>
</dbReference>
<keyword evidence="12" id="KW-0325">Glycoprotein</keyword>
<organism evidence="19 20">
    <name type="scientific">Synaphobranchus kaupii</name>
    <name type="common">Kaup's arrowtooth eel</name>
    <dbReference type="NCBI Taxonomy" id="118154"/>
    <lineage>
        <taxon>Eukaryota</taxon>
        <taxon>Metazoa</taxon>
        <taxon>Chordata</taxon>
        <taxon>Craniata</taxon>
        <taxon>Vertebrata</taxon>
        <taxon>Euteleostomi</taxon>
        <taxon>Actinopterygii</taxon>
        <taxon>Neopterygii</taxon>
        <taxon>Teleostei</taxon>
        <taxon>Anguilliformes</taxon>
        <taxon>Synaphobranchidae</taxon>
        <taxon>Synaphobranchus</taxon>
    </lineage>
</organism>
<dbReference type="InterPro" id="IPR000742">
    <property type="entry name" value="EGF"/>
</dbReference>
<dbReference type="PROSITE" id="PS50240">
    <property type="entry name" value="TRYPSIN_DOM"/>
    <property type="match status" value="1"/>
</dbReference>
<evidence type="ECO:0000256" key="10">
    <source>
        <dbReference type="ARBA" id="ARBA00022825"/>
    </source>
</evidence>
<proteinExistence type="predicted"/>
<keyword evidence="20" id="KW-1185">Reference proteome</keyword>
<evidence type="ECO:0000313" key="19">
    <source>
        <dbReference type="EMBL" id="KAJ8354957.1"/>
    </source>
</evidence>
<feature type="domain" description="Sushi" evidence="18">
    <location>
        <begin position="438"/>
        <end position="506"/>
    </location>
</feature>
<dbReference type="Gene3D" id="2.60.120.290">
    <property type="entry name" value="Spermadhesin, CUB domain"/>
    <property type="match status" value="4"/>
</dbReference>
<dbReference type="Pfam" id="PF00431">
    <property type="entry name" value="CUB"/>
    <property type="match status" value="3"/>
</dbReference>
<evidence type="ECO:0000256" key="2">
    <source>
        <dbReference type="ARBA" id="ARBA00022525"/>
    </source>
</evidence>
<dbReference type="GO" id="GO:0072562">
    <property type="term" value="C:blood microparticle"/>
    <property type="evidence" value="ECO:0007669"/>
    <property type="project" value="TreeGrafter"/>
</dbReference>
<evidence type="ECO:0008006" key="21">
    <source>
        <dbReference type="Google" id="ProtNLM"/>
    </source>
</evidence>
<dbReference type="AlphaFoldDB" id="A0A9Q1FBS6"/>
<dbReference type="FunFam" id="2.40.10.10:FF:000054">
    <property type="entry name" value="Complement C1r subcomponent"/>
    <property type="match status" value="1"/>
</dbReference>
<evidence type="ECO:0000256" key="12">
    <source>
        <dbReference type="ARBA" id="ARBA00023180"/>
    </source>
</evidence>
<accession>A0A9Q1FBS6</accession>
<dbReference type="PROSITE" id="PS01187">
    <property type="entry name" value="EGF_CA"/>
    <property type="match status" value="2"/>
</dbReference>
<dbReference type="EMBL" id="JAINUF010000007">
    <property type="protein sequence ID" value="KAJ8354957.1"/>
    <property type="molecule type" value="Genomic_DNA"/>
</dbReference>
<dbReference type="InterPro" id="IPR001314">
    <property type="entry name" value="Peptidase_S1A"/>
</dbReference>
<dbReference type="PRINTS" id="PR00722">
    <property type="entry name" value="CHYMOTRYPSIN"/>
</dbReference>
<dbReference type="InterPro" id="IPR049883">
    <property type="entry name" value="NOTCH1_EGF-like"/>
</dbReference>
<dbReference type="Pfam" id="PF00084">
    <property type="entry name" value="Sushi"/>
    <property type="match status" value="1"/>
</dbReference>
<dbReference type="OrthoDB" id="9985152at2759"/>
<keyword evidence="2" id="KW-0964">Secreted</keyword>
<keyword evidence="10" id="KW-0720">Serine protease</keyword>
<evidence type="ECO:0000259" key="16">
    <source>
        <dbReference type="PROSITE" id="PS01180"/>
    </source>
</evidence>
<keyword evidence="5" id="KW-0645">Protease</keyword>
<sequence>MISLLVLFLPLSTSLPLLGWVESPGYPCGYPNEAKHDWERCAPPGHVLYLTLTHLDLEDSDGCEHDALEIFSGEMKLVSLCGRKSHSELQSSVNPSLQSNISGCLRLSFHSDYSKTQRHRGFRAFYTVKDVDECVDPDNACNQYCANYIGGYRCFCWPGYYLEKDEHSCTVNCSMDLSGSALGTVSSPGRPGPYPEHALCTFTLAVDDHLQLVLEFAGAFDVQEAEGGQCVDSVTIKTPSREFGPFCGSVPPSSPLLTNSHQVQILFSSDATGTNTGFTFKYTTTAKTCPNEVTPNSSASPQMLQYRQGDQITVTCDPGHFPTAGHNDDVNYQDYKSVCQSTGVWNPIFPCDPAHMVEKHNASGIQIYGDLFSRRDLVCEKIIYHPQYKTDISKDKRLDYNNDIALIKLASRAKLNHNLRPICLPEKKEGSMKDKVVIDCGDPSPLLNGGVSSLSGAENKYLSVIEYHCNTPYYTLVDGVTVNYTCREDRKWKDYQNNYIIPKCSSVCGRPIVPYKGFLKVLGGANAPEASIPWQVFLVVGGRGGAAVIGDQWLLTAAQNLLFYNKVIEVELVKAYVGGNDVHKFLNTSPLRIASLHPHPLFNGSTGNNYNNDIALIKLSEPITFNKFVMPLCLPADDSKYQTGKSGLVSGFGIAEGMVTNQLKYIELPLVDRDMCSRSINSRKEMRHQFHKSPEFTDNMFCAGFPERMMDACHGDSGGAFALKENERYWAAGIPPCALFCPCRPLCPCWGVESPGYPWGYPNEAKRDWERCAPPGHVLYLTLTHLDLEDSDGCEHDALEIFSGEVKLVSLCGRKSRDELQSSVNPSLQSDISGCLRLSFHSDYSNTQRHSGFRAFYTVKDVDECVDPDNACNQYCANYIGGYRCFCWPGYYLEKDEHSCTVNCSMDLSGSALGTIKTPSREFGPFCGSVLPSSPLLTNSHQVQILFSSDATGTNTGFTLKYTTTAKTCPNEVTPNSSANPQMLQYRQGDQITVTCDPGHFPTAGHNDDVNYQDYKSVCQSTGVWNPIFPCDPVECDLTDLTEKGRVPQAFGPEGQNSVPG</sequence>
<dbReference type="SMART" id="SM00032">
    <property type="entry name" value="CCP"/>
    <property type="match status" value="3"/>
</dbReference>
<dbReference type="InterPro" id="IPR000436">
    <property type="entry name" value="Sushi_SCR_CCP_dom"/>
</dbReference>
<dbReference type="GO" id="GO:0004252">
    <property type="term" value="F:serine-type endopeptidase activity"/>
    <property type="evidence" value="ECO:0007669"/>
    <property type="project" value="InterPro"/>
</dbReference>
<dbReference type="Proteomes" id="UP001152622">
    <property type="component" value="Chromosome 7"/>
</dbReference>
<dbReference type="InterPro" id="IPR001254">
    <property type="entry name" value="Trypsin_dom"/>
</dbReference>
<gene>
    <name evidence="19" type="ORF">SKAU_G00225240</name>
</gene>
<dbReference type="SUPFAM" id="SSF49854">
    <property type="entry name" value="Spermadhesin, CUB domain"/>
    <property type="match status" value="4"/>
</dbReference>
<dbReference type="Pfam" id="PF00089">
    <property type="entry name" value="Trypsin"/>
    <property type="match status" value="2"/>
</dbReference>
<evidence type="ECO:0000256" key="7">
    <source>
        <dbReference type="ARBA" id="ARBA00022729"/>
    </source>
</evidence>
<keyword evidence="4 14" id="KW-0768">Sushi</keyword>
<evidence type="ECO:0000259" key="18">
    <source>
        <dbReference type="PROSITE" id="PS50923"/>
    </source>
</evidence>
<evidence type="ECO:0000256" key="14">
    <source>
        <dbReference type="PROSITE-ProRule" id="PRU00302"/>
    </source>
</evidence>
<evidence type="ECO:0000256" key="6">
    <source>
        <dbReference type="ARBA" id="ARBA00022723"/>
    </source>
</evidence>
<comment type="caution">
    <text evidence="14">Lacks conserved residue(s) required for the propagation of feature annotation.</text>
</comment>
<dbReference type="PROSITE" id="PS01180">
    <property type="entry name" value="CUB"/>
    <property type="match status" value="4"/>
</dbReference>
<feature type="domain" description="CUB" evidence="16">
    <location>
        <begin position="173"/>
        <end position="285"/>
    </location>
</feature>
<evidence type="ECO:0000256" key="5">
    <source>
        <dbReference type="ARBA" id="ARBA00022670"/>
    </source>
</evidence>
<dbReference type="CDD" id="cd00033">
    <property type="entry name" value="CCP"/>
    <property type="match status" value="2"/>
</dbReference>
<evidence type="ECO:0000256" key="9">
    <source>
        <dbReference type="ARBA" id="ARBA00022801"/>
    </source>
</evidence>
<reference evidence="19" key="1">
    <citation type="journal article" date="2023" name="Science">
        <title>Genome structures resolve the early diversification of teleost fishes.</title>
        <authorList>
            <person name="Parey E."/>
            <person name="Louis A."/>
            <person name="Montfort J."/>
            <person name="Bouchez O."/>
            <person name="Roques C."/>
            <person name="Iampietro C."/>
            <person name="Lluch J."/>
            <person name="Castinel A."/>
            <person name="Donnadieu C."/>
            <person name="Desvignes T."/>
            <person name="Floi Bucao C."/>
            <person name="Jouanno E."/>
            <person name="Wen M."/>
            <person name="Mejri S."/>
            <person name="Dirks R."/>
            <person name="Jansen H."/>
            <person name="Henkel C."/>
            <person name="Chen W.J."/>
            <person name="Zahm M."/>
            <person name="Cabau C."/>
            <person name="Klopp C."/>
            <person name="Thompson A.W."/>
            <person name="Robinson-Rechavi M."/>
            <person name="Braasch I."/>
            <person name="Lecointre G."/>
            <person name="Bobe J."/>
            <person name="Postlethwait J.H."/>
            <person name="Berthelot C."/>
            <person name="Roest Crollius H."/>
            <person name="Guiguen Y."/>
        </authorList>
    </citation>
    <scope>NUCLEOTIDE SEQUENCE</scope>
    <source>
        <strain evidence="19">WJC10195</strain>
    </source>
</reference>
<evidence type="ECO:0000256" key="8">
    <source>
        <dbReference type="ARBA" id="ARBA00022737"/>
    </source>
</evidence>
<dbReference type="PANTHER" id="PTHR24255:SF29">
    <property type="entry name" value="COMPLEMENT COMPONENT 1, S SUBCOMPONENT"/>
    <property type="match status" value="1"/>
</dbReference>
<dbReference type="GO" id="GO:0005509">
    <property type="term" value="F:calcium ion binding"/>
    <property type="evidence" value="ECO:0007669"/>
    <property type="project" value="InterPro"/>
</dbReference>
<feature type="chain" id="PRO_5040123420" description="Complement subcomponent C1r" evidence="15">
    <location>
        <begin position="20"/>
        <end position="1061"/>
    </location>
</feature>
<dbReference type="CDD" id="cd00041">
    <property type="entry name" value="CUB"/>
    <property type="match status" value="3"/>
</dbReference>
<feature type="domain" description="CUB" evidence="16">
    <location>
        <begin position="741"/>
        <end position="860"/>
    </location>
</feature>
<dbReference type="SMART" id="SM00179">
    <property type="entry name" value="EGF_CA"/>
    <property type="match status" value="2"/>
</dbReference>
<keyword evidence="6" id="KW-0479">Metal-binding</keyword>
<dbReference type="InterPro" id="IPR033116">
    <property type="entry name" value="TRYPSIN_SER"/>
</dbReference>
<evidence type="ECO:0000256" key="3">
    <source>
        <dbReference type="ARBA" id="ARBA00022536"/>
    </source>
</evidence>
<dbReference type="InterPro" id="IPR001881">
    <property type="entry name" value="EGF-like_Ca-bd_dom"/>
</dbReference>
<dbReference type="InterPro" id="IPR009003">
    <property type="entry name" value="Peptidase_S1_PA"/>
</dbReference>
<dbReference type="InterPro" id="IPR035976">
    <property type="entry name" value="Sushi/SCR/CCP_sf"/>
</dbReference>
<protein>
    <recommendedName>
        <fullName evidence="21">Complement subcomponent C1r</fullName>
    </recommendedName>
</protein>
<dbReference type="PROSITE" id="PS50923">
    <property type="entry name" value="SUSHI"/>
    <property type="match status" value="2"/>
</dbReference>
<dbReference type="CDD" id="cd00054">
    <property type="entry name" value="EGF_CA"/>
    <property type="match status" value="2"/>
</dbReference>
<comment type="caution">
    <text evidence="19">The sequence shown here is derived from an EMBL/GenBank/DDBJ whole genome shotgun (WGS) entry which is preliminary data.</text>
</comment>
<dbReference type="CDD" id="cd00190">
    <property type="entry name" value="Tryp_SPc"/>
    <property type="match status" value="1"/>
</dbReference>
<dbReference type="InterPro" id="IPR043504">
    <property type="entry name" value="Peptidase_S1_PA_chymotrypsin"/>
</dbReference>
<dbReference type="Pfam" id="PF07645">
    <property type="entry name" value="EGF_CA"/>
    <property type="match status" value="2"/>
</dbReference>
<dbReference type="Gene3D" id="2.40.10.10">
    <property type="entry name" value="Trypsin-like serine proteases"/>
    <property type="match status" value="3"/>
</dbReference>
<dbReference type="SMART" id="SM00042">
    <property type="entry name" value="CUB"/>
    <property type="match status" value="3"/>
</dbReference>
<dbReference type="SMART" id="SM00020">
    <property type="entry name" value="Tryp_SPc"/>
    <property type="match status" value="1"/>
</dbReference>
<dbReference type="SUPFAM" id="SSF57535">
    <property type="entry name" value="Complement control module/SCR domain"/>
    <property type="match status" value="3"/>
</dbReference>
<evidence type="ECO:0000256" key="13">
    <source>
        <dbReference type="PROSITE-ProRule" id="PRU00059"/>
    </source>
</evidence>
<evidence type="ECO:0000256" key="15">
    <source>
        <dbReference type="SAM" id="SignalP"/>
    </source>
</evidence>
<evidence type="ECO:0000256" key="4">
    <source>
        <dbReference type="ARBA" id="ARBA00022659"/>
    </source>
</evidence>
<dbReference type="PANTHER" id="PTHR24255">
    <property type="entry name" value="COMPLEMENT COMPONENT 1, S SUBCOMPONENT-RELATED"/>
    <property type="match status" value="1"/>
</dbReference>
<keyword evidence="8" id="KW-0677">Repeat</keyword>
<feature type="domain" description="Sushi" evidence="18">
    <location>
        <begin position="287"/>
        <end position="353"/>
    </location>
</feature>
<dbReference type="InterPro" id="IPR000859">
    <property type="entry name" value="CUB_dom"/>
</dbReference>
<keyword evidence="9" id="KW-0378">Hydrolase</keyword>
<dbReference type="SUPFAM" id="SSF57196">
    <property type="entry name" value="EGF/Laminin"/>
    <property type="match status" value="2"/>
</dbReference>
<dbReference type="InterPro" id="IPR018097">
    <property type="entry name" value="EGF_Ca-bd_CS"/>
</dbReference>
<feature type="disulfide bond" evidence="13">
    <location>
        <begin position="173"/>
        <end position="200"/>
    </location>
</feature>
<feature type="domain" description="Peptidase S1" evidence="17">
    <location>
        <begin position="521"/>
        <end position="769"/>
    </location>
</feature>
<dbReference type="SMART" id="SM00181">
    <property type="entry name" value="EGF"/>
    <property type="match status" value="2"/>
</dbReference>
<feature type="domain" description="CUB" evidence="16">
    <location>
        <begin position="891"/>
        <end position="965"/>
    </location>
</feature>
<evidence type="ECO:0000313" key="20">
    <source>
        <dbReference type="Proteomes" id="UP001152622"/>
    </source>
</evidence>
<dbReference type="GO" id="GO:0031638">
    <property type="term" value="P:zymogen activation"/>
    <property type="evidence" value="ECO:0007669"/>
    <property type="project" value="TreeGrafter"/>
</dbReference>